<proteinExistence type="predicted"/>
<accession>A0AAV5MMJ1</accession>
<sequence length="102" mass="11685">MKCDALELLIFKASLGSCPSKLAPWTWQLSTMEKMLAVEDLLNPLLVKALSMDEYFKGVLTDEESRLTMYESISQLLKVESQTRLWECKKRNKHGCQTIDKG</sequence>
<keyword evidence="2" id="KW-1185">Reference proteome</keyword>
<organism evidence="1 2">
    <name type="scientific">Rubroshorea leprosula</name>
    <dbReference type="NCBI Taxonomy" id="152421"/>
    <lineage>
        <taxon>Eukaryota</taxon>
        <taxon>Viridiplantae</taxon>
        <taxon>Streptophyta</taxon>
        <taxon>Embryophyta</taxon>
        <taxon>Tracheophyta</taxon>
        <taxon>Spermatophyta</taxon>
        <taxon>Magnoliopsida</taxon>
        <taxon>eudicotyledons</taxon>
        <taxon>Gunneridae</taxon>
        <taxon>Pentapetalae</taxon>
        <taxon>rosids</taxon>
        <taxon>malvids</taxon>
        <taxon>Malvales</taxon>
        <taxon>Dipterocarpaceae</taxon>
        <taxon>Rubroshorea</taxon>
    </lineage>
</organism>
<comment type="caution">
    <text evidence="1">The sequence shown here is derived from an EMBL/GenBank/DDBJ whole genome shotgun (WGS) entry which is preliminary data.</text>
</comment>
<dbReference type="Proteomes" id="UP001054252">
    <property type="component" value="Unassembled WGS sequence"/>
</dbReference>
<evidence type="ECO:0000313" key="2">
    <source>
        <dbReference type="Proteomes" id="UP001054252"/>
    </source>
</evidence>
<protein>
    <submittedName>
        <fullName evidence="1">Uncharacterized protein</fullName>
    </submittedName>
</protein>
<gene>
    <name evidence="1" type="ORF">SLEP1_g57775</name>
</gene>
<dbReference type="AlphaFoldDB" id="A0AAV5MMJ1"/>
<dbReference type="EMBL" id="BPVZ01000434">
    <property type="protein sequence ID" value="GKV51100.1"/>
    <property type="molecule type" value="Genomic_DNA"/>
</dbReference>
<reference evidence="1 2" key="1">
    <citation type="journal article" date="2021" name="Commun. Biol.">
        <title>The genome of Shorea leprosula (Dipterocarpaceae) highlights the ecological relevance of drought in aseasonal tropical rainforests.</title>
        <authorList>
            <person name="Ng K.K.S."/>
            <person name="Kobayashi M.J."/>
            <person name="Fawcett J.A."/>
            <person name="Hatakeyama M."/>
            <person name="Paape T."/>
            <person name="Ng C.H."/>
            <person name="Ang C.C."/>
            <person name="Tnah L.H."/>
            <person name="Lee C.T."/>
            <person name="Nishiyama T."/>
            <person name="Sese J."/>
            <person name="O'Brien M.J."/>
            <person name="Copetti D."/>
            <person name="Mohd Noor M.I."/>
            <person name="Ong R.C."/>
            <person name="Putra M."/>
            <person name="Sireger I.Z."/>
            <person name="Indrioko S."/>
            <person name="Kosugi Y."/>
            <person name="Izuno A."/>
            <person name="Isagi Y."/>
            <person name="Lee S.L."/>
            <person name="Shimizu K.K."/>
        </authorList>
    </citation>
    <scope>NUCLEOTIDE SEQUENCE [LARGE SCALE GENOMIC DNA]</scope>
    <source>
        <strain evidence="1">214</strain>
    </source>
</reference>
<name>A0AAV5MMJ1_9ROSI</name>
<evidence type="ECO:0000313" key="1">
    <source>
        <dbReference type="EMBL" id="GKV51100.1"/>
    </source>
</evidence>